<organism evidence="1 2">
    <name type="scientific">Larkinella bovis</name>
    <dbReference type="NCBI Taxonomy" id="683041"/>
    <lineage>
        <taxon>Bacteria</taxon>
        <taxon>Pseudomonadati</taxon>
        <taxon>Bacteroidota</taxon>
        <taxon>Cytophagia</taxon>
        <taxon>Cytophagales</taxon>
        <taxon>Spirosomataceae</taxon>
        <taxon>Larkinella</taxon>
    </lineage>
</organism>
<reference evidence="2" key="1">
    <citation type="journal article" date="2019" name="Int. J. Syst. Evol. Microbiol.">
        <title>The Global Catalogue of Microorganisms (GCM) 10K type strain sequencing project: providing services to taxonomists for standard genome sequencing and annotation.</title>
        <authorList>
            <consortium name="The Broad Institute Genomics Platform"/>
            <consortium name="The Broad Institute Genome Sequencing Center for Infectious Disease"/>
            <person name="Wu L."/>
            <person name="Ma J."/>
        </authorList>
    </citation>
    <scope>NUCLEOTIDE SEQUENCE [LARGE SCALE GENOMIC DNA]</scope>
    <source>
        <strain evidence="2">CCUG 55250</strain>
    </source>
</reference>
<comment type="caution">
    <text evidence="1">The sequence shown here is derived from an EMBL/GenBank/DDBJ whole genome shotgun (WGS) entry which is preliminary data.</text>
</comment>
<evidence type="ECO:0000313" key="2">
    <source>
        <dbReference type="Proteomes" id="UP001596106"/>
    </source>
</evidence>
<evidence type="ECO:0000313" key="1">
    <source>
        <dbReference type="EMBL" id="MFC5411319.1"/>
    </source>
</evidence>
<dbReference type="RefSeq" id="WP_379848099.1">
    <property type="nucleotide sequence ID" value="NZ_JBHSMA010000006.1"/>
</dbReference>
<accession>A0ABW0IEH7</accession>
<gene>
    <name evidence="1" type="ORF">ACFPMF_18500</name>
</gene>
<dbReference type="Proteomes" id="UP001596106">
    <property type="component" value="Unassembled WGS sequence"/>
</dbReference>
<evidence type="ECO:0008006" key="3">
    <source>
        <dbReference type="Google" id="ProtNLM"/>
    </source>
</evidence>
<protein>
    <recommendedName>
        <fullName evidence="3">DUF2290 domain-containing protein</fullName>
    </recommendedName>
</protein>
<dbReference type="EMBL" id="JBHSMA010000006">
    <property type="protein sequence ID" value="MFC5411319.1"/>
    <property type="molecule type" value="Genomic_DNA"/>
</dbReference>
<keyword evidence="2" id="KW-1185">Reference proteome</keyword>
<proteinExistence type="predicted"/>
<sequence>MSVVPAIRSKYDLYRKLLREHKYVLRDTVDVVKIDRNSPFLEGKAIVSHCDLDAEITLAVRVKANDHDFFRFELQCEDLSEEPFFQFHSDGCAHRNADEAIPLANQRVTTPHFNHFSAQGAAVTYKMVLQPGEKEPNTVEDINRSLVYFCQEARLNLRDDEFPLIRVLPHALPLHVTQKDPNSTVLFL</sequence>
<name>A0ABW0IEH7_9BACT</name>